<organism evidence="4 5">
    <name type="scientific">Rubripirellula obstinata</name>
    <dbReference type="NCBI Taxonomy" id="406547"/>
    <lineage>
        <taxon>Bacteria</taxon>
        <taxon>Pseudomonadati</taxon>
        <taxon>Planctomycetota</taxon>
        <taxon>Planctomycetia</taxon>
        <taxon>Pirellulales</taxon>
        <taxon>Pirellulaceae</taxon>
        <taxon>Rubripirellula</taxon>
    </lineage>
</organism>
<protein>
    <recommendedName>
        <fullName evidence="3">DUF5722 domain-containing protein</fullName>
    </recommendedName>
</protein>
<dbReference type="InterPro" id="IPR043780">
    <property type="entry name" value="DUF5722"/>
</dbReference>
<comment type="caution">
    <text evidence="4">The sequence shown here is derived from an EMBL/GenBank/DDBJ whole genome shotgun (WGS) entry which is preliminary data.</text>
</comment>
<keyword evidence="5" id="KW-1185">Reference proteome</keyword>
<evidence type="ECO:0000313" key="5">
    <source>
        <dbReference type="Proteomes" id="UP000322699"/>
    </source>
</evidence>
<reference evidence="4 5" key="1">
    <citation type="submission" date="2019-08" db="EMBL/GenBank/DDBJ databases">
        <title>Deep-cultivation of Planctomycetes and their phenomic and genomic characterization uncovers novel biology.</title>
        <authorList>
            <person name="Wiegand S."/>
            <person name="Jogler M."/>
            <person name="Boedeker C."/>
            <person name="Pinto D."/>
            <person name="Vollmers J."/>
            <person name="Rivas-Marin E."/>
            <person name="Kohn T."/>
            <person name="Peeters S.H."/>
            <person name="Heuer A."/>
            <person name="Rast P."/>
            <person name="Oberbeckmann S."/>
            <person name="Bunk B."/>
            <person name="Jeske O."/>
            <person name="Meyerdierks A."/>
            <person name="Storesund J.E."/>
            <person name="Kallscheuer N."/>
            <person name="Luecker S."/>
            <person name="Lage O.M."/>
            <person name="Pohl T."/>
            <person name="Merkel B.J."/>
            <person name="Hornburger P."/>
            <person name="Mueller R.-W."/>
            <person name="Bruemmer F."/>
            <person name="Labrenz M."/>
            <person name="Spormann A.M."/>
            <person name="Op Den Camp H."/>
            <person name="Overmann J."/>
            <person name="Amann R."/>
            <person name="Jetten M.S.M."/>
            <person name="Mascher T."/>
            <person name="Medema M.H."/>
            <person name="Devos D.P."/>
            <person name="Kaster A.-K."/>
            <person name="Ovreas L."/>
            <person name="Rohde M."/>
            <person name="Galperin M.Y."/>
            <person name="Jogler C."/>
        </authorList>
    </citation>
    <scope>NUCLEOTIDE SEQUENCE [LARGE SCALE GENOMIC DNA]</scope>
    <source>
        <strain evidence="4 5">LF1</strain>
    </source>
</reference>
<feature type="domain" description="DUF5722" evidence="3">
    <location>
        <begin position="301"/>
        <end position="697"/>
    </location>
</feature>
<name>A0A5B1CJZ3_9BACT</name>
<dbReference type="RefSeq" id="WP_068262367.1">
    <property type="nucleotide sequence ID" value="NZ_LWSK01000035.1"/>
</dbReference>
<feature type="region of interest" description="Disordered" evidence="1">
    <location>
        <begin position="287"/>
        <end position="307"/>
    </location>
</feature>
<feature type="chain" id="PRO_5022725443" description="DUF5722 domain-containing protein" evidence="2">
    <location>
        <begin position="27"/>
        <end position="703"/>
    </location>
</feature>
<gene>
    <name evidence="4" type="ORF">LF1_31510</name>
</gene>
<dbReference type="Proteomes" id="UP000322699">
    <property type="component" value="Unassembled WGS sequence"/>
</dbReference>
<evidence type="ECO:0000256" key="2">
    <source>
        <dbReference type="SAM" id="SignalP"/>
    </source>
</evidence>
<evidence type="ECO:0000259" key="3">
    <source>
        <dbReference type="Pfam" id="PF18989"/>
    </source>
</evidence>
<evidence type="ECO:0000256" key="1">
    <source>
        <dbReference type="SAM" id="MobiDB-lite"/>
    </source>
</evidence>
<accession>A0A5B1CJZ3</accession>
<dbReference type="InterPro" id="IPR017853">
    <property type="entry name" value="GH"/>
</dbReference>
<dbReference type="AlphaFoldDB" id="A0A5B1CJZ3"/>
<feature type="signal peptide" evidence="2">
    <location>
        <begin position="1"/>
        <end position="26"/>
    </location>
</feature>
<dbReference type="SUPFAM" id="SSF51445">
    <property type="entry name" value="(Trans)glycosidases"/>
    <property type="match status" value="1"/>
</dbReference>
<dbReference type="Pfam" id="PF18989">
    <property type="entry name" value="DUF5722"/>
    <property type="match status" value="1"/>
</dbReference>
<dbReference type="Gene3D" id="3.20.20.80">
    <property type="entry name" value="Glycosidases"/>
    <property type="match status" value="1"/>
</dbReference>
<dbReference type="EMBL" id="VRLW01000001">
    <property type="protein sequence ID" value="KAA1260611.1"/>
    <property type="molecule type" value="Genomic_DNA"/>
</dbReference>
<proteinExistence type="predicted"/>
<dbReference type="OrthoDB" id="175224at2"/>
<keyword evidence="2" id="KW-0732">Signal</keyword>
<sequence length="703" mass="79045" precursor="true">MQFTKPNSLAIYCVVCAFLAQTQTSAQNFRVIPDKCKDVEISQRDDVLEIKTIGKDPFLVGDLVGVGANDSVLEMEVFAADGVRGFEVYLGPPFSKQARSQLPPIPESETWTTYQSEIDPEVIKKLRKPPEKMRLDLGKQEGVRLQIRAVRLRPLSAADRKARLEALRIEKERESRATKISRYLKLRYRDRIETVVVSDDKILLAGKTLSSKVDESEIQIMECPAWTDVTDDPSAFPVNATLKLGAKTWNATIPRYDGKRDRLHSSWRLSFQDRFLTARRFPTTIQTKGKNHVKERPVPFNQKGLGGIDRASPMEELPELGISAITVNILLSAFLVDKPGPGREVIPLESPSGFGSFDGENSSDDIGPVYFNPAAFRPLDATMMFARKHKIIVSGILLVPANNKQSAASMLIHPDNDGGVYSMPNLTNARSAEAYAYVLNRLARRYSNPSKPPGGITNWIVQNEVDHHHQWTNMGKQPRALVTEAYYRSMRMIYNATRQYNPHARVFASLTHSWMVDEAVGKGTRLSPREVLITLQRYSLVEGDFDWGVAYHPYPQSLFAATAWNDTKVTDGLDTPFITIQNIEVLEKFLAHRLMLNAARQPRPILLSEQGFHTDSYDTEAQANQAGSLAYAMRKIAKMPTVESFHYHRWIDHPKEGGLKMGLRTLPTPGNPHGEKKQSWYVYQAIATPDEKQATENLPGPSE</sequence>
<evidence type="ECO:0000313" key="4">
    <source>
        <dbReference type="EMBL" id="KAA1260611.1"/>
    </source>
</evidence>